<feature type="region of interest" description="Disordered" evidence="3">
    <location>
        <begin position="462"/>
        <end position="495"/>
    </location>
</feature>
<evidence type="ECO:0000259" key="7">
    <source>
        <dbReference type="Pfam" id="PF25990"/>
    </source>
</evidence>
<dbReference type="InterPro" id="IPR050465">
    <property type="entry name" value="UPF0194_transport"/>
</dbReference>
<dbReference type="SUPFAM" id="SSF111369">
    <property type="entry name" value="HlyD-like secretion proteins"/>
    <property type="match status" value="1"/>
</dbReference>
<feature type="region of interest" description="Disordered" evidence="3">
    <location>
        <begin position="186"/>
        <end position="216"/>
    </location>
</feature>
<organism evidence="8 9">
    <name type="scientific">Streptomyces pluripotens</name>
    <dbReference type="NCBI Taxonomy" id="1355015"/>
    <lineage>
        <taxon>Bacteria</taxon>
        <taxon>Bacillati</taxon>
        <taxon>Actinomycetota</taxon>
        <taxon>Actinomycetes</taxon>
        <taxon>Kitasatosporales</taxon>
        <taxon>Streptomycetaceae</taxon>
        <taxon>Streptomyces</taxon>
    </lineage>
</organism>
<dbReference type="Pfam" id="PF25917">
    <property type="entry name" value="BSH_RND"/>
    <property type="match status" value="1"/>
</dbReference>
<feature type="compositionally biased region" description="Low complexity" evidence="3">
    <location>
        <begin position="278"/>
        <end position="292"/>
    </location>
</feature>
<dbReference type="Proteomes" id="UP000031501">
    <property type="component" value="Chromosome"/>
</dbReference>
<comment type="subcellular location">
    <subcellularLocation>
        <location evidence="1">Cell envelope</location>
    </subcellularLocation>
</comment>
<accession>A0A221NYU1</accession>
<keyword evidence="4" id="KW-1133">Transmembrane helix</keyword>
<dbReference type="STRING" id="1355015.LK06_013915"/>
<keyword evidence="4" id="KW-0812">Transmembrane</keyword>
<keyword evidence="2" id="KW-0175">Coiled coil</keyword>
<feature type="domain" description="Multidrug resistance protein MdtA-like barrel-sandwich hybrid" evidence="5">
    <location>
        <begin position="131"/>
        <end position="266"/>
    </location>
</feature>
<dbReference type="EMBL" id="CP022433">
    <property type="protein sequence ID" value="ASN25130.1"/>
    <property type="molecule type" value="Genomic_DNA"/>
</dbReference>
<name>A0A221NYU1_9ACTN</name>
<dbReference type="InterPro" id="IPR058625">
    <property type="entry name" value="MdtA-like_BSH"/>
</dbReference>
<proteinExistence type="predicted"/>
<feature type="transmembrane region" description="Helical" evidence="4">
    <location>
        <begin position="64"/>
        <end position="85"/>
    </location>
</feature>
<dbReference type="KEGG" id="splu:LK06_013915"/>
<evidence type="ECO:0000256" key="1">
    <source>
        <dbReference type="ARBA" id="ARBA00004196"/>
    </source>
</evidence>
<keyword evidence="4" id="KW-0472">Membrane</keyword>
<dbReference type="AlphaFoldDB" id="A0A221NYU1"/>
<feature type="compositionally biased region" description="Gly residues" evidence="3">
    <location>
        <begin position="268"/>
        <end position="277"/>
    </location>
</feature>
<dbReference type="GO" id="GO:0030313">
    <property type="term" value="C:cell envelope"/>
    <property type="evidence" value="ECO:0007669"/>
    <property type="project" value="UniProtKB-SubCell"/>
</dbReference>
<dbReference type="InterPro" id="IPR058636">
    <property type="entry name" value="Beta-barrel_YknX"/>
</dbReference>
<dbReference type="Pfam" id="PF25990">
    <property type="entry name" value="Beta-barrel_YknX"/>
    <property type="match status" value="1"/>
</dbReference>
<evidence type="ECO:0000256" key="4">
    <source>
        <dbReference type="SAM" id="Phobius"/>
    </source>
</evidence>
<evidence type="ECO:0000259" key="5">
    <source>
        <dbReference type="Pfam" id="PF25917"/>
    </source>
</evidence>
<feature type="compositionally biased region" description="Low complexity" evidence="3">
    <location>
        <begin position="187"/>
        <end position="216"/>
    </location>
</feature>
<dbReference type="InterPro" id="IPR058627">
    <property type="entry name" value="MdtA-like_C"/>
</dbReference>
<feature type="domain" description="Multidrug resistance protein MdtA-like C-terminal permuted SH3" evidence="6">
    <location>
        <begin position="392"/>
        <end position="445"/>
    </location>
</feature>
<gene>
    <name evidence="8" type="ORF">LK07_15055</name>
</gene>
<dbReference type="Gene3D" id="2.40.420.20">
    <property type="match status" value="1"/>
</dbReference>
<dbReference type="Gene3D" id="2.40.30.170">
    <property type="match status" value="1"/>
</dbReference>
<dbReference type="PANTHER" id="PTHR32347">
    <property type="entry name" value="EFFLUX SYSTEM COMPONENT YKNX-RELATED"/>
    <property type="match status" value="1"/>
</dbReference>
<feature type="region of interest" description="Disordered" evidence="3">
    <location>
        <begin position="21"/>
        <end position="45"/>
    </location>
</feature>
<evidence type="ECO:0000256" key="2">
    <source>
        <dbReference type="ARBA" id="ARBA00023054"/>
    </source>
</evidence>
<keyword evidence="9" id="KW-1185">Reference proteome</keyword>
<dbReference type="Pfam" id="PF25967">
    <property type="entry name" value="RND-MFP_C"/>
    <property type="match status" value="1"/>
</dbReference>
<evidence type="ECO:0000313" key="9">
    <source>
        <dbReference type="Proteomes" id="UP000031501"/>
    </source>
</evidence>
<feature type="domain" description="YknX-like beta-barrel" evidence="7">
    <location>
        <begin position="302"/>
        <end position="384"/>
    </location>
</feature>
<dbReference type="Gene3D" id="2.40.50.100">
    <property type="match status" value="1"/>
</dbReference>
<protein>
    <submittedName>
        <fullName evidence="8">Uncharacterized protein</fullName>
    </submittedName>
</protein>
<evidence type="ECO:0000259" key="6">
    <source>
        <dbReference type="Pfam" id="PF25967"/>
    </source>
</evidence>
<evidence type="ECO:0000313" key="8">
    <source>
        <dbReference type="EMBL" id="ASN25130.1"/>
    </source>
</evidence>
<feature type="region of interest" description="Disordered" evidence="3">
    <location>
        <begin position="256"/>
        <end position="292"/>
    </location>
</feature>
<reference evidence="8 9" key="1">
    <citation type="submission" date="2017-07" db="EMBL/GenBank/DDBJ databases">
        <title>Genome sequence of Streptomyces pluripotens MUSC 137T.</title>
        <authorList>
            <person name="Ser H.-L."/>
            <person name="Lee L.-H."/>
        </authorList>
    </citation>
    <scope>NUCLEOTIDE SEQUENCE [LARGE SCALE GENOMIC DNA]</scope>
    <source>
        <strain evidence="8 9">MUSC 137</strain>
    </source>
</reference>
<sequence length="495" mass="48448">MADDFTRRPMLDRFIHNKCCLPPVRPPGRGSPLPVNSQDSPRRSKAWASTMRAMKVLPRRRRAALINSVLGVVVLAGAGGAYAAVHDDGGKSSGNGTARVATVTKGTVLATVSGSGTLFSPSDAGLNFATGGTLTEVSVKPGDKVTKGQVLAKVDPTSAKETLSQDEASLTAAEANLTKVQAGELPAANGSSASSGSSASGRGGVTATPTPTPTVDPAQLAQAQAQLTQARNRVDADQRALDGCVLKAPVSGTVASVSAKKGQTVTGTGSGGSGNGSSGSSSSAGSSTTPTGFIVLTNPTGMQVTADFSEADSLKVKPGQAARVTLNAESGTVLNAKVLSVSSLPASSGSAAGNSGSAVQYEATLTITSPTANLRTGLSASIQVITGEASGALSVPTAAVSGTGANRTVLVINSDGSTTRTDVTVGVEGDSADQITKGLTEGQKVQIPTVASAGNGGFPSGAFPGGLGGGGRFGGRGGGSRTGGGVRGSGGGGRG</sequence>
<evidence type="ECO:0000256" key="3">
    <source>
        <dbReference type="SAM" id="MobiDB-lite"/>
    </source>
</evidence>